<dbReference type="PANTHER" id="PTHR30336:SF20">
    <property type="entry name" value="DUF218 DOMAIN-CONTAINING PROTEIN"/>
    <property type="match status" value="1"/>
</dbReference>
<evidence type="ECO:0000313" key="2">
    <source>
        <dbReference type="EMBL" id="GAA2446606.1"/>
    </source>
</evidence>
<proteinExistence type="predicted"/>
<keyword evidence="3" id="KW-1185">Reference proteome</keyword>
<dbReference type="Pfam" id="PF02698">
    <property type="entry name" value="DUF218"/>
    <property type="match status" value="1"/>
</dbReference>
<feature type="domain" description="DUF218" evidence="1">
    <location>
        <begin position="41"/>
        <end position="177"/>
    </location>
</feature>
<evidence type="ECO:0000313" key="3">
    <source>
        <dbReference type="Proteomes" id="UP001501231"/>
    </source>
</evidence>
<dbReference type="CDD" id="cd06259">
    <property type="entry name" value="YdcF-like"/>
    <property type="match status" value="1"/>
</dbReference>
<protein>
    <recommendedName>
        <fullName evidence="1">DUF218 domain-containing protein</fullName>
    </recommendedName>
</protein>
<evidence type="ECO:0000259" key="1">
    <source>
        <dbReference type="Pfam" id="PF02698"/>
    </source>
</evidence>
<reference evidence="3" key="1">
    <citation type="journal article" date="2019" name="Int. J. Syst. Evol. Microbiol.">
        <title>The Global Catalogue of Microorganisms (GCM) 10K type strain sequencing project: providing services to taxonomists for standard genome sequencing and annotation.</title>
        <authorList>
            <consortium name="The Broad Institute Genomics Platform"/>
            <consortium name="The Broad Institute Genome Sequencing Center for Infectious Disease"/>
            <person name="Wu L."/>
            <person name="Ma J."/>
        </authorList>
    </citation>
    <scope>NUCLEOTIDE SEQUENCE [LARGE SCALE GENOMIC DNA]</scope>
    <source>
        <strain evidence="3">JCM 3325</strain>
    </source>
</reference>
<dbReference type="EMBL" id="BAAARW010000030">
    <property type="protein sequence ID" value="GAA2446606.1"/>
    <property type="molecule type" value="Genomic_DNA"/>
</dbReference>
<dbReference type="Gene3D" id="3.40.50.620">
    <property type="entry name" value="HUPs"/>
    <property type="match status" value="1"/>
</dbReference>
<dbReference type="InterPro" id="IPR014729">
    <property type="entry name" value="Rossmann-like_a/b/a_fold"/>
</dbReference>
<dbReference type="Proteomes" id="UP001501231">
    <property type="component" value="Unassembled WGS sequence"/>
</dbReference>
<dbReference type="InterPro" id="IPR003848">
    <property type="entry name" value="DUF218"/>
</dbReference>
<dbReference type="RefSeq" id="WP_344595540.1">
    <property type="nucleotide sequence ID" value="NZ_BAAARW010000030.1"/>
</dbReference>
<dbReference type="InterPro" id="IPR051599">
    <property type="entry name" value="Cell_Envelope_Assoc"/>
</dbReference>
<name>A0ABP5X699_9ACTN</name>
<organism evidence="2 3">
    <name type="scientific">Actinomadura vinacea</name>
    <dbReference type="NCBI Taxonomy" id="115336"/>
    <lineage>
        <taxon>Bacteria</taxon>
        <taxon>Bacillati</taxon>
        <taxon>Actinomycetota</taxon>
        <taxon>Actinomycetes</taxon>
        <taxon>Streptosporangiales</taxon>
        <taxon>Thermomonosporaceae</taxon>
        <taxon>Actinomadura</taxon>
    </lineage>
</organism>
<accession>A0ABP5X699</accession>
<gene>
    <name evidence="2" type="ORF">GCM10010191_74610</name>
</gene>
<dbReference type="PANTHER" id="PTHR30336">
    <property type="entry name" value="INNER MEMBRANE PROTEIN, PROBABLE PERMEASE"/>
    <property type="match status" value="1"/>
</dbReference>
<sequence length="200" mass="22403">MTVDISPEQIPGITQFVDTQAPPPDGKPTACFVFGTNQVQPVDIVAERHHQGLAPLIIATGGVNRHNGIIEGQVFRQLLTERGVPEDVIRIEDRSANTLQNVEFALAFLREAVDAGLAITAVCKWYHRRAIHVLKTVFPEVGPFHAISWDPIYARKPITRQDWPTIPDGSRRVIREWEECSRRVADGSFKAVERVDGAWH</sequence>
<comment type="caution">
    <text evidence="2">The sequence shown here is derived from an EMBL/GenBank/DDBJ whole genome shotgun (WGS) entry which is preliminary data.</text>
</comment>